<reference evidence="1" key="1">
    <citation type="submission" date="2010-07" db="EMBL/GenBank/DDBJ databases">
        <authorList>
            <consortium name="CONSOLIDER consortium CSD2007-00005"/>
            <person name="Guazzaroni M.-E."/>
            <person name="Richter M."/>
            <person name="Garcia-Salamanca A."/>
            <person name="Yarza P."/>
            <person name="Ferrer M."/>
        </authorList>
    </citation>
    <scope>NUCLEOTIDE SEQUENCE</scope>
</reference>
<dbReference type="EMBL" id="ADZX01000432">
    <property type="protein sequence ID" value="EFK96644.1"/>
    <property type="molecule type" value="Genomic_DNA"/>
</dbReference>
<name>D9PIH9_9ZZZZ</name>
<accession>D9PIH9</accession>
<organism evidence="1">
    <name type="scientific">sediment metagenome</name>
    <dbReference type="NCBI Taxonomy" id="749907"/>
    <lineage>
        <taxon>unclassified sequences</taxon>
        <taxon>metagenomes</taxon>
        <taxon>ecological metagenomes</taxon>
    </lineage>
</organism>
<proteinExistence type="predicted"/>
<comment type="caution">
    <text evidence="1">The sequence shown here is derived from an EMBL/GenBank/DDBJ whole genome shotgun (WGS) entry which is preliminary data.</text>
</comment>
<evidence type="ECO:0000313" key="1">
    <source>
        <dbReference type="EMBL" id="EFK96644.1"/>
    </source>
</evidence>
<protein>
    <submittedName>
        <fullName evidence="1">Integron gene cassette protein</fullName>
    </submittedName>
</protein>
<reference evidence="1" key="2">
    <citation type="journal article" date="2011" name="Microb. Ecol.">
        <title>Taxonomic and Functional Metagenomic Profiling of the Microbial Community in the Anoxic Sediment of a Sub-saline Shallow Lake (Laguna de Carrizo, Central Spain).</title>
        <authorList>
            <person name="Ferrer M."/>
            <person name="Guazzaroni M.E."/>
            <person name="Richter M."/>
            <person name="Garcia-Salamanca A."/>
            <person name="Yarza P."/>
            <person name="Suarez-Suarez A."/>
            <person name="Solano J."/>
            <person name="Alcaide M."/>
            <person name="van Dillewijn P."/>
            <person name="Molina-Henares M.A."/>
            <person name="Lopez-Cortes N."/>
            <person name="Al-Ramahi Y."/>
            <person name="Guerrero C."/>
            <person name="Acosta A."/>
            <person name="de Eugenio L.I."/>
            <person name="Martinez V."/>
            <person name="Marques S."/>
            <person name="Rojo F."/>
            <person name="Santero E."/>
            <person name="Genilloud O."/>
            <person name="Perez-Perez J."/>
            <person name="Rossello-Mora R."/>
            <person name="Ramos J.L."/>
        </authorList>
    </citation>
    <scope>NUCLEOTIDE SEQUENCE</scope>
</reference>
<dbReference type="AlphaFoldDB" id="D9PIH9"/>
<gene>
    <name evidence="1" type="ORF">LDC_1337</name>
</gene>
<sequence>MSPWVFSPQSGGARIPPAKQAEVRQRLERHAAQNYAGRYARLDIRFRGALCYMDAYQEPLPPDKKLLKITGESETEYLARVRATPVHLGRLRYFGGDRWSYAFYTYSNERYEPAFFPSGEWFGSPEEAMDVGAMYLDNA</sequence>